<feature type="transmembrane region" description="Helical" evidence="10">
    <location>
        <begin position="91"/>
        <end position="110"/>
    </location>
</feature>
<evidence type="ECO:0000256" key="9">
    <source>
        <dbReference type="ARBA" id="ARBA00023201"/>
    </source>
</evidence>
<feature type="transmembrane region" description="Helical" evidence="10">
    <location>
        <begin position="341"/>
        <end position="365"/>
    </location>
</feature>
<feature type="transmembrane region" description="Helical" evidence="10">
    <location>
        <begin position="411"/>
        <end position="434"/>
    </location>
</feature>
<feature type="non-terminal residue" evidence="12">
    <location>
        <position position="1"/>
    </location>
</feature>
<evidence type="ECO:0000256" key="8">
    <source>
        <dbReference type="ARBA" id="ARBA00023136"/>
    </source>
</evidence>
<keyword evidence="8 10" id="KW-0472">Membrane</keyword>
<protein>
    <recommendedName>
        <fullName evidence="11">Cation/H+ exchanger transmembrane domain-containing protein</fullName>
    </recommendedName>
</protein>
<feature type="transmembrane region" description="Helical" evidence="10">
    <location>
        <begin position="307"/>
        <end position="329"/>
    </location>
</feature>
<dbReference type="EMBL" id="CAJOAY010002501">
    <property type="protein sequence ID" value="CAF3957639.1"/>
    <property type="molecule type" value="Genomic_DNA"/>
</dbReference>
<dbReference type="Pfam" id="PF00999">
    <property type="entry name" value="Na_H_Exchanger"/>
    <property type="match status" value="1"/>
</dbReference>
<keyword evidence="7" id="KW-0406">Ion transport</keyword>
<evidence type="ECO:0000313" key="12">
    <source>
        <dbReference type="EMBL" id="CAF3957639.1"/>
    </source>
</evidence>
<gene>
    <name evidence="12" type="ORF">OKA104_LOCUS27336</name>
</gene>
<evidence type="ECO:0000256" key="3">
    <source>
        <dbReference type="ARBA" id="ARBA00022475"/>
    </source>
</evidence>
<evidence type="ECO:0000256" key="10">
    <source>
        <dbReference type="SAM" id="Phobius"/>
    </source>
</evidence>
<keyword evidence="9" id="KW-0739">Sodium transport</keyword>
<evidence type="ECO:0000313" key="13">
    <source>
        <dbReference type="Proteomes" id="UP000663881"/>
    </source>
</evidence>
<dbReference type="PANTHER" id="PTHR10110:SF86">
    <property type="entry name" value="SODIUM_HYDROGEN EXCHANGER 7"/>
    <property type="match status" value="1"/>
</dbReference>
<feature type="domain" description="Cation/H+ exchanger transmembrane" evidence="11">
    <location>
        <begin position="32"/>
        <end position="435"/>
    </location>
</feature>
<dbReference type="InterPro" id="IPR006153">
    <property type="entry name" value="Cation/H_exchanger_TM"/>
</dbReference>
<proteinExistence type="predicted"/>
<dbReference type="GO" id="GO:0005886">
    <property type="term" value="C:plasma membrane"/>
    <property type="evidence" value="ECO:0007669"/>
    <property type="project" value="UniProtKB-SubCell"/>
</dbReference>
<organism evidence="12 13">
    <name type="scientific">Adineta steineri</name>
    <dbReference type="NCBI Taxonomy" id="433720"/>
    <lineage>
        <taxon>Eukaryota</taxon>
        <taxon>Metazoa</taxon>
        <taxon>Spiralia</taxon>
        <taxon>Gnathifera</taxon>
        <taxon>Rotifera</taxon>
        <taxon>Eurotatoria</taxon>
        <taxon>Bdelloidea</taxon>
        <taxon>Adinetida</taxon>
        <taxon>Adinetidae</taxon>
        <taxon>Adineta</taxon>
    </lineage>
</organism>
<dbReference type="PANTHER" id="PTHR10110">
    <property type="entry name" value="SODIUM/HYDROGEN EXCHANGER"/>
    <property type="match status" value="1"/>
</dbReference>
<feature type="transmembrane region" description="Helical" evidence="10">
    <location>
        <begin position="52"/>
        <end position="71"/>
    </location>
</feature>
<keyword evidence="2" id="KW-0813">Transport</keyword>
<dbReference type="Gene3D" id="6.10.140.1330">
    <property type="match status" value="1"/>
</dbReference>
<keyword evidence="3" id="KW-1003">Cell membrane</keyword>
<dbReference type="GO" id="GO:0051453">
    <property type="term" value="P:regulation of intracellular pH"/>
    <property type="evidence" value="ECO:0007669"/>
    <property type="project" value="TreeGrafter"/>
</dbReference>
<comment type="subcellular location">
    <subcellularLocation>
        <location evidence="1">Cell membrane</location>
        <topology evidence="1">Multi-pass membrane protein</topology>
    </subcellularLocation>
</comment>
<keyword evidence="5 10" id="KW-1133">Transmembrane helix</keyword>
<dbReference type="Proteomes" id="UP000663881">
    <property type="component" value="Unassembled WGS sequence"/>
</dbReference>
<keyword evidence="6" id="KW-0915">Sodium</keyword>
<dbReference type="GO" id="GO:0098719">
    <property type="term" value="P:sodium ion import across plasma membrane"/>
    <property type="evidence" value="ECO:0007669"/>
    <property type="project" value="TreeGrafter"/>
</dbReference>
<feature type="transmembrane region" description="Helical" evidence="10">
    <location>
        <begin position="20"/>
        <end position="40"/>
    </location>
</feature>
<feature type="transmembrane region" description="Helical" evidence="10">
    <location>
        <begin position="262"/>
        <end position="286"/>
    </location>
</feature>
<dbReference type="GO" id="GO:0015386">
    <property type="term" value="F:potassium:proton antiporter activity"/>
    <property type="evidence" value="ECO:0007669"/>
    <property type="project" value="TreeGrafter"/>
</dbReference>
<reference evidence="12" key="1">
    <citation type="submission" date="2021-02" db="EMBL/GenBank/DDBJ databases">
        <authorList>
            <person name="Nowell W R."/>
        </authorList>
    </citation>
    <scope>NUCLEOTIDE SEQUENCE</scope>
</reference>
<keyword evidence="4 10" id="KW-0812">Transmembrane</keyword>
<feature type="transmembrane region" description="Helical" evidence="10">
    <location>
        <begin position="220"/>
        <end position="242"/>
    </location>
</feature>
<evidence type="ECO:0000256" key="4">
    <source>
        <dbReference type="ARBA" id="ARBA00022692"/>
    </source>
</evidence>
<sequence length="824" mass="94874">MSLDINSTNSHYENETSKKSSVILFLSFSVLSACISKIIFAKILKNKIPLPFTVAVLIFGFLIGIIVTQLKNINNSFILGEIQLSEINPHLMYYIFLPLLIFDSSFNGHFHVIKQQLLSAILMAGPGVFISTVIIALCGIYIFPYNWSWLIGLMFGSILSATDPIAVVALLHDSGASRSLASLIDSESLLNDGSAFVIFLIFYDIVTGKDHNATNIIVQIIKFSIGGPAFGLVCGIISVFVLNQINNELEVEITITFGLAYLIFYIADVEIGVSAVLALVAMGLYMSKYKYCISSNVQPVMASVWRITTYFINILIFTVTGIILAKSFIGTASSITSKDFGYSIILYIIIHIGRIVLIIVLYPLIKCTGVHLSWKECIILAWSGLRGSMALILVLIVSLDTKIDLITRDRFLFHVSMIVLLTLIINGTSSKFLVRILGLHHGTKESDIVLLQALEHMRRQTSWKLSQMKQDEKFSDVDWKMLNEYLPHKLLEELDEENNTTIHRQLSTNTDHDLPISSNRNNHTEYELQTIPTVYQTDSLPVTPIIRNKHHNDEDTLLPIVNIRNSNDEHDKNIRNELIIRFLTAMSHDYEKQWYLGMIRRQTLDILIKSIEQAKHKCSLQLHWKLIVENFQLTIFLRFLMKFNYFNFINQWTNQLLFNHIFQTIELMLSFHSMETRMDNIRLNFPELANINERIMNEVCKEVKMYQLNAMHILLDLQQSYRLCWILQMTRRCAQMLLKYESVAIIQLYETGMLEENEYSHILELIENKLFALEYGNVKLLQNQKRILENPFDFIPYFKSLSPIEKDKWKCQMKSKYQWFQPCA</sequence>
<dbReference type="GO" id="GO:0015385">
    <property type="term" value="F:sodium:proton antiporter activity"/>
    <property type="evidence" value="ECO:0007669"/>
    <property type="project" value="InterPro"/>
</dbReference>
<feature type="transmembrane region" description="Helical" evidence="10">
    <location>
        <begin position="117"/>
        <end position="143"/>
    </location>
</feature>
<name>A0A819L978_9BILA</name>
<evidence type="ECO:0000259" key="11">
    <source>
        <dbReference type="Pfam" id="PF00999"/>
    </source>
</evidence>
<evidence type="ECO:0000256" key="6">
    <source>
        <dbReference type="ARBA" id="ARBA00023053"/>
    </source>
</evidence>
<evidence type="ECO:0000256" key="2">
    <source>
        <dbReference type="ARBA" id="ARBA00022448"/>
    </source>
</evidence>
<feature type="transmembrane region" description="Helical" evidence="10">
    <location>
        <begin position="377"/>
        <end position="399"/>
    </location>
</feature>
<dbReference type="InterPro" id="IPR018422">
    <property type="entry name" value="Cation/H_exchanger_CPA1"/>
</dbReference>
<comment type="caution">
    <text evidence="12">The sequence shown here is derived from an EMBL/GenBank/DDBJ whole genome shotgun (WGS) entry which is preliminary data.</text>
</comment>
<accession>A0A819L978</accession>
<evidence type="ECO:0000256" key="7">
    <source>
        <dbReference type="ARBA" id="ARBA00023065"/>
    </source>
</evidence>
<evidence type="ECO:0000256" key="5">
    <source>
        <dbReference type="ARBA" id="ARBA00022989"/>
    </source>
</evidence>
<evidence type="ECO:0000256" key="1">
    <source>
        <dbReference type="ARBA" id="ARBA00004651"/>
    </source>
</evidence>
<dbReference type="AlphaFoldDB" id="A0A819L978"/>
<feature type="transmembrane region" description="Helical" evidence="10">
    <location>
        <begin position="149"/>
        <end position="171"/>
    </location>
</feature>